<dbReference type="InterPro" id="IPR057251">
    <property type="entry name" value="FP_C"/>
</dbReference>
<dbReference type="Gene3D" id="6.10.280.220">
    <property type="match status" value="1"/>
</dbReference>
<feature type="domain" description="FP protein C-terminal" evidence="3">
    <location>
        <begin position="265"/>
        <end position="317"/>
    </location>
</feature>
<evidence type="ECO:0000256" key="1">
    <source>
        <dbReference type="SAM" id="Coils"/>
    </source>
</evidence>
<reference evidence="5" key="1">
    <citation type="submission" date="2025-08" db="UniProtKB">
        <authorList>
            <consortium name="RefSeq"/>
        </authorList>
    </citation>
    <scope>IDENTIFICATION</scope>
</reference>
<dbReference type="GeneID" id="113505992"/>
<dbReference type="AlphaFoldDB" id="A0A7E5WVV0"/>
<evidence type="ECO:0000313" key="5">
    <source>
        <dbReference type="RefSeq" id="XP_026744659.1"/>
    </source>
</evidence>
<evidence type="ECO:0000313" key="4">
    <source>
        <dbReference type="Proteomes" id="UP000322000"/>
    </source>
</evidence>
<protein>
    <submittedName>
        <fullName evidence="5">Uncharacterized protein LOC113505992</fullName>
    </submittedName>
</protein>
<evidence type="ECO:0000256" key="2">
    <source>
        <dbReference type="SAM" id="MobiDB-lite"/>
    </source>
</evidence>
<dbReference type="OrthoDB" id="7146333at2759"/>
<keyword evidence="4" id="KW-1185">Reference proteome</keyword>
<dbReference type="InParanoid" id="A0A7E5WVV0"/>
<accession>A0A7E5WVV0</accession>
<gene>
    <name evidence="5" type="primary">LOC113505992</name>
</gene>
<evidence type="ECO:0000259" key="3">
    <source>
        <dbReference type="Pfam" id="PF25298"/>
    </source>
</evidence>
<keyword evidence="1" id="KW-0175">Coiled coil</keyword>
<feature type="region of interest" description="Disordered" evidence="2">
    <location>
        <begin position="1"/>
        <end position="58"/>
    </location>
</feature>
<dbReference type="KEGG" id="tnl:113505992"/>
<sequence length="321" mass="36893">MSKITRTPPPTPKPQLMHTHSKSDPDLPSAMEETAEQSRNVTSRHKRPRIFGSPSDDHDPSKAFLTNFKNELMVMLEDWKLEQQKTLSQLVTDVAHLKLQCSNIQHSNNEIEKKIVSLNQDYEEALAKVSQLEETQKENSNCISNLEKQIQELQLKCRSSAIEIRNVPVMPNEKINDLLQIASCLGQTIQMDLSSSNIRDIYRLPGKPGLTRSILVEFSTVYFKNNVLSAVRTYNKERNIRDKLNTENIGIAGECKPIYVDEHLSPTTKRLFYLARDFAKRNSYDFCWISNGKILIRKSCDTKEVHFVKTEQCLLKLESKQ</sequence>
<name>A0A7E5WVV0_TRINI</name>
<proteinExistence type="predicted"/>
<dbReference type="RefSeq" id="XP_026744659.1">
    <property type="nucleotide sequence ID" value="XM_026888858.1"/>
</dbReference>
<feature type="coiled-coil region" evidence="1">
    <location>
        <begin position="108"/>
        <end position="163"/>
    </location>
</feature>
<dbReference type="Pfam" id="PF25298">
    <property type="entry name" value="Baculo_FP_2nd"/>
    <property type="match status" value="1"/>
</dbReference>
<dbReference type="Proteomes" id="UP000322000">
    <property type="component" value="Chromosome 28"/>
</dbReference>
<organism evidence="4 5">
    <name type="scientific">Trichoplusia ni</name>
    <name type="common">Cabbage looper</name>
    <dbReference type="NCBI Taxonomy" id="7111"/>
    <lineage>
        <taxon>Eukaryota</taxon>
        <taxon>Metazoa</taxon>
        <taxon>Ecdysozoa</taxon>
        <taxon>Arthropoda</taxon>
        <taxon>Hexapoda</taxon>
        <taxon>Insecta</taxon>
        <taxon>Pterygota</taxon>
        <taxon>Neoptera</taxon>
        <taxon>Endopterygota</taxon>
        <taxon>Lepidoptera</taxon>
        <taxon>Glossata</taxon>
        <taxon>Ditrysia</taxon>
        <taxon>Noctuoidea</taxon>
        <taxon>Noctuidae</taxon>
        <taxon>Plusiinae</taxon>
        <taxon>Trichoplusia</taxon>
    </lineage>
</organism>